<name>A0A413I9W2_9BACT</name>
<dbReference type="EMBL" id="QSCO01000019">
    <property type="protein sequence ID" value="RGY05241.1"/>
    <property type="molecule type" value="Genomic_DNA"/>
</dbReference>
<gene>
    <name evidence="3" type="ORF">DXA53_13610</name>
</gene>
<evidence type="ECO:0000256" key="2">
    <source>
        <dbReference type="SAM" id="SignalP"/>
    </source>
</evidence>
<evidence type="ECO:0000313" key="3">
    <source>
        <dbReference type="EMBL" id="RGY05241.1"/>
    </source>
</evidence>
<feature type="signal peptide" evidence="2">
    <location>
        <begin position="1"/>
        <end position="20"/>
    </location>
</feature>
<proteinExistence type="predicted"/>
<reference evidence="3 4" key="1">
    <citation type="submission" date="2018-08" db="EMBL/GenBank/DDBJ databases">
        <title>A genome reference for cultivated species of the human gut microbiota.</title>
        <authorList>
            <person name="Zou Y."/>
            <person name="Xue W."/>
            <person name="Luo G."/>
        </authorList>
    </citation>
    <scope>NUCLEOTIDE SEQUENCE [LARGE SCALE GENOMIC DNA]</scope>
    <source>
        <strain evidence="3 4">OF03-11</strain>
    </source>
</reference>
<evidence type="ECO:0000256" key="1">
    <source>
        <dbReference type="SAM" id="MobiDB-lite"/>
    </source>
</evidence>
<feature type="compositionally biased region" description="Gly residues" evidence="1">
    <location>
        <begin position="324"/>
        <end position="335"/>
    </location>
</feature>
<dbReference type="AlphaFoldDB" id="A0A413I9W2"/>
<sequence length="532" mass="58871">MKRKKLLIFGIFLSFFISCSDELERIPPTTGEVEFKDFGIRDARYYFEENATDLAPLRFTDRVATKSSALPAVELIPEWDKAMESGHSGVRLIEVPLQSNTFSLYVESVIKSGKLLYQKRAFTHRRLVVARRSSGETDMFVITLVPSSDARGNIGKSLENFRYLGGGDFTGRVFCSTLEGEFVKAFGYTDGRLSGRLLVMKRSEIAGHAGEEQYDHYSTIRLSEGMKTKSGTYLFDEGGGAGSGYCPHGYPEGQCPHYGCNDEVVVVACPDCGTTNGCFCPRCFYCGEKEKYCSCTRCVRCQRKLWECTCYEYPDPDPDPNPNPGGGGGGSGGGETSPDTGEGTILPDIDLTNQDHFVGYDVSGDCMAGCRSIMANYGVATGSSANVYQLLFERNGNLEYYNTQGYETVYDNAINCINRHLDANRPIIVGVNHTLGRNGNEGATDHWIVIAGRGYDTTQQQYYYTYMDTGRYASSAAAACSTIDNRLYYDSDNYTFRDDANYNQLALDVTQVRPNDGQHLNETIAQPAKPNK</sequence>
<organism evidence="3 4">
    <name type="scientific">Odoribacter splanchnicus</name>
    <dbReference type="NCBI Taxonomy" id="28118"/>
    <lineage>
        <taxon>Bacteria</taxon>
        <taxon>Pseudomonadati</taxon>
        <taxon>Bacteroidota</taxon>
        <taxon>Bacteroidia</taxon>
        <taxon>Bacteroidales</taxon>
        <taxon>Odoribacteraceae</taxon>
        <taxon>Odoribacter</taxon>
    </lineage>
</organism>
<protein>
    <recommendedName>
        <fullName evidence="5">Peptidase C39-like domain-containing protein</fullName>
    </recommendedName>
</protein>
<accession>A0A413I9W2</accession>
<evidence type="ECO:0000313" key="4">
    <source>
        <dbReference type="Proteomes" id="UP000284434"/>
    </source>
</evidence>
<feature type="region of interest" description="Disordered" evidence="1">
    <location>
        <begin position="319"/>
        <end position="346"/>
    </location>
</feature>
<comment type="caution">
    <text evidence="3">The sequence shown here is derived from an EMBL/GenBank/DDBJ whole genome shotgun (WGS) entry which is preliminary data.</text>
</comment>
<evidence type="ECO:0008006" key="5">
    <source>
        <dbReference type="Google" id="ProtNLM"/>
    </source>
</evidence>
<dbReference type="Proteomes" id="UP000284434">
    <property type="component" value="Unassembled WGS sequence"/>
</dbReference>
<dbReference type="PROSITE" id="PS51257">
    <property type="entry name" value="PROKAR_LIPOPROTEIN"/>
    <property type="match status" value="1"/>
</dbReference>
<keyword evidence="2" id="KW-0732">Signal</keyword>
<feature type="chain" id="PRO_5019428777" description="Peptidase C39-like domain-containing protein" evidence="2">
    <location>
        <begin position="21"/>
        <end position="532"/>
    </location>
</feature>
<dbReference type="RefSeq" id="WP_118104388.1">
    <property type="nucleotide sequence ID" value="NZ_QSCO01000019.1"/>
</dbReference>